<feature type="domain" description="HTH lysR-type" evidence="5">
    <location>
        <begin position="1"/>
        <end position="58"/>
    </location>
</feature>
<dbReference type="GO" id="GO:0003887">
    <property type="term" value="F:DNA-directed DNA polymerase activity"/>
    <property type="evidence" value="ECO:0007669"/>
    <property type="project" value="UniProtKB-EC"/>
</dbReference>
<dbReference type="AlphaFoldDB" id="A0A2W0C0N8"/>
<evidence type="ECO:0000313" key="7">
    <source>
        <dbReference type="Proteomes" id="UP000247459"/>
    </source>
</evidence>
<dbReference type="Gene3D" id="3.40.190.290">
    <property type="match status" value="1"/>
</dbReference>
<name>A0A2W0C0N8_9BACL</name>
<protein>
    <submittedName>
        <fullName evidence="6">Transcriptional regulator</fullName>
        <ecNumber evidence="6">2.7.7.7</ecNumber>
    </submittedName>
</protein>
<dbReference type="PRINTS" id="PR00039">
    <property type="entry name" value="HTHLYSR"/>
</dbReference>
<dbReference type="SUPFAM" id="SSF46785">
    <property type="entry name" value="Winged helix' DNA-binding domain"/>
    <property type="match status" value="1"/>
</dbReference>
<dbReference type="PANTHER" id="PTHR30126">
    <property type="entry name" value="HTH-TYPE TRANSCRIPTIONAL REGULATOR"/>
    <property type="match status" value="1"/>
</dbReference>
<keyword evidence="4" id="KW-0804">Transcription</keyword>
<dbReference type="EMBL" id="PRLG01000032">
    <property type="protein sequence ID" value="PYY25783.1"/>
    <property type="molecule type" value="Genomic_DNA"/>
</dbReference>
<organism evidence="6 7">
    <name type="scientific">Paenibacillus illinoisensis</name>
    <dbReference type="NCBI Taxonomy" id="59845"/>
    <lineage>
        <taxon>Bacteria</taxon>
        <taxon>Bacillati</taxon>
        <taxon>Bacillota</taxon>
        <taxon>Bacilli</taxon>
        <taxon>Bacillales</taxon>
        <taxon>Paenibacillaceae</taxon>
        <taxon>Paenibacillus</taxon>
    </lineage>
</organism>
<dbReference type="InterPro" id="IPR000847">
    <property type="entry name" value="LysR_HTH_N"/>
</dbReference>
<evidence type="ECO:0000259" key="5">
    <source>
        <dbReference type="PROSITE" id="PS50931"/>
    </source>
</evidence>
<accession>A0A2W0C0N8</accession>
<dbReference type="GO" id="GO:0000976">
    <property type="term" value="F:transcription cis-regulatory region binding"/>
    <property type="evidence" value="ECO:0007669"/>
    <property type="project" value="TreeGrafter"/>
</dbReference>
<evidence type="ECO:0000256" key="2">
    <source>
        <dbReference type="ARBA" id="ARBA00023015"/>
    </source>
</evidence>
<dbReference type="PANTHER" id="PTHR30126:SF39">
    <property type="entry name" value="HTH-TYPE TRANSCRIPTIONAL REGULATOR CYSL"/>
    <property type="match status" value="1"/>
</dbReference>
<dbReference type="InterPro" id="IPR005119">
    <property type="entry name" value="LysR_subst-bd"/>
</dbReference>
<dbReference type="GO" id="GO:0003700">
    <property type="term" value="F:DNA-binding transcription factor activity"/>
    <property type="evidence" value="ECO:0007669"/>
    <property type="project" value="InterPro"/>
</dbReference>
<keyword evidence="3" id="KW-0238">DNA-binding</keyword>
<dbReference type="InterPro" id="IPR036390">
    <property type="entry name" value="WH_DNA-bd_sf"/>
</dbReference>
<proteinExistence type="inferred from homology"/>
<dbReference type="Pfam" id="PF00126">
    <property type="entry name" value="HTH_1"/>
    <property type="match status" value="1"/>
</dbReference>
<reference evidence="6 7" key="1">
    <citation type="submission" date="2018-01" db="EMBL/GenBank/DDBJ databases">
        <title>Genome sequence of the PGP bacterium Paenibacillus illinoisensis E3.</title>
        <authorList>
            <person name="Rolli E."/>
            <person name="Marasco R."/>
            <person name="Bessem C."/>
            <person name="Michoud G."/>
            <person name="Gaiarsa S."/>
            <person name="Borin S."/>
            <person name="Daffonchio D."/>
        </authorList>
    </citation>
    <scope>NUCLEOTIDE SEQUENCE [LARGE SCALE GENOMIC DNA]</scope>
    <source>
        <strain evidence="6 7">E3</strain>
    </source>
</reference>
<evidence type="ECO:0000256" key="1">
    <source>
        <dbReference type="ARBA" id="ARBA00009437"/>
    </source>
</evidence>
<evidence type="ECO:0000256" key="3">
    <source>
        <dbReference type="ARBA" id="ARBA00023125"/>
    </source>
</evidence>
<dbReference type="RefSeq" id="WP_110822767.1">
    <property type="nucleotide sequence ID" value="NZ_PRLG01000032.1"/>
</dbReference>
<keyword evidence="6" id="KW-0548">Nucleotidyltransferase</keyword>
<dbReference type="EC" id="2.7.7.7" evidence="6"/>
<dbReference type="Pfam" id="PF03466">
    <property type="entry name" value="LysR_substrate"/>
    <property type="match status" value="1"/>
</dbReference>
<dbReference type="CDD" id="cd08420">
    <property type="entry name" value="PBP2_CysL_like"/>
    <property type="match status" value="1"/>
</dbReference>
<keyword evidence="6" id="KW-0808">Transferase</keyword>
<dbReference type="OrthoDB" id="9785745at2"/>
<evidence type="ECO:0000313" key="6">
    <source>
        <dbReference type="EMBL" id="PYY25783.1"/>
    </source>
</evidence>
<evidence type="ECO:0000256" key="4">
    <source>
        <dbReference type="ARBA" id="ARBA00023163"/>
    </source>
</evidence>
<dbReference type="SUPFAM" id="SSF53850">
    <property type="entry name" value="Periplasmic binding protein-like II"/>
    <property type="match status" value="1"/>
</dbReference>
<dbReference type="Proteomes" id="UP000247459">
    <property type="component" value="Unassembled WGS sequence"/>
</dbReference>
<comment type="similarity">
    <text evidence="1">Belongs to the LysR transcriptional regulatory family.</text>
</comment>
<sequence>MIMESLKVYITVVEQRNFSRAAELLHLSQPGVSLHIRKLEKEFDVKLMHRSPKWVKLTEAGELLYVRAKEMVNLYESAKLDIARLQDDVSGSLQIGASFTIGEYVLPRLFSSFARQYPEVAMEVFIGNSSQVVEAIRDNKMDFGLIEEDIEAQDLTVTPFMKDELIIVAAEGYPLNASVNADLEQLQDQVWILREMGSGTRSSSDRFLAQTGLRVNRSYVFNSSQGVKEAVFSGLGIAMLSRWVVKRELSAGMLKEITIPDIHIERNFSLVRRIGHIPTRANEVFAERLLKLDGHFI</sequence>
<keyword evidence="2" id="KW-0805">Transcription regulation</keyword>
<dbReference type="InterPro" id="IPR036388">
    <property type="entry name" value="WH-like_DNA-bd_sf"/>
</dbReference>
<comment type="caution">
    <text evidence="6">The sequence shown here is derived from an EMBL/GenBank/DDBJ whole genome shotgun (WGS) entry which is preliminary data.</text>
</comment>
<dbReference type="FunFam" id="1.10.10.10:FF:000001">
    <property type="entry name" value="LysR family transcriptional regulator"/>
    <property type="match status" value="1"/>
</dbReference>
<dbReference type="Gene3D" id="1.10.10.10">
    <property type="entry name" value="Winged helix-like DNA-binding domain superfamily/Winged helix DNA-binding domain"/>
    <property type="match status" value="1"/>
</dbReference>
<dbReference type="PROSITE" id="PS50931">
    <property type="entry name" value="HTH_LYSR"/>
    <property type="match status" value="1"/>
</dbReference>
<gene>
    <name evidence="6" type="ORF">PIL02S_06360</name>
</gene>